<evidence type="ECO:0000313" key="1">
    <source>
        <dbReference type="EMBL" id="GAN81522.1"/>
    </source>
</evidence>
<reference evidence="1 2" key="1">
    <citation type="submission" date="2012-11" db="EMBL/GenBank/DDBJ databases">
        <title>Whole genome sequence of Acidocella aminolytica 101 = DSM 11237.</title>
        <authorList>
            <person name="Azuma Y."/>
            <person name="Higashiura N."/>
            <person name="Hirakawa H."/>
            <person name="Matsushita K."/>
        </authorList>
    </citation>
    <scope>NUCLEOTIDE SEQUENCE [LARGE SCALE GENOMIC DNA]</scope>
    <source>
        <strain evidence="2">101 / DSM 11237</strain>
    </source>
</reference>
<evidence type="ECO:0000313" key="2">
    <source>
        <dbReference type="Proteomes" id="UP000032668"/>
    </source>
</evidence>
<comment type="caution">
    <text evidence="1">The sequence shown here is derived from an EMBL/GenBank/DDBJ whole genome shotgun (WGS) entry which is preliminary data.</text>
</comment>
<dbReference type="Proteomes" id="UP000032668">
    <property type="component" value="Unassembled WGS sequence"/>
</dbReference>
<organism evidence="1 2">
    <name type="scientific">Acidocella aminolytica 101 = DSM 11237</name>
    <dbReference type="NCBI Taxonomy" id="1120923"/>
    <lineage>
        <taxon>Bacteria</taxon>
        <taxon>Pseudomonadati</taxon>
        <taxon>Pseudomonadota</taxon>
        <taxon>Alphaproteobacteria</taxon>
        <taxon>Acetobacterales</taxon>
        <taxon>Acidocellaceae</taxon>
        <taxon>Acidocella</taxon>
    </lineage>
</organism>
<dbReference type="AlphaFoldDB" id="A0A0D6PIL8"/>
<dbReference type="EMBL" id="BANC01000096">
    <property type="protein sequence ID" value="GAN81522.1"/>
    <property type="molecule type" value="Genomic_DNA"/>
</dbReference>
<sequence>MFFDRDAEGREILRNTLRRLDLCVPPIEALHQLAHQLVAEESRYLDFSEMGQAYIKTIEGSEPLKARARAIRDELAQVVATALVECVGQEACDPDAHLAAEILLATWGTAFIQAHRRFRRNRDPEEARGVFLAIVDRGTIALKAAMVGTPYV</sequence>
<protein>
    <submittedName>
        <fullName evidence="1">Transcriptional regulator TetR</fullName>
    </submittedName>
</protein>
<proteinExistence type="predicted"/>
<dbReference type="Gene3D" id="1.10.357.10">
    <property type="entry name" value="Tetracycline Repressor, domain 2"/>
    <property type="match status" value="1"/>
</dbReference>
<keyword evidence="2" id="KW-1185">Reference proteome</keyword>
<accession>A0A0D6PIL8</accession>
<dbReference type="SUPFAM" id="SSF48498">
    <property type="entry name" value="Tetracyclin repressor-like, C-terminal domain"/>
    <property type="match status" value="1"/>
</dbReference>
<dbReference type="InterPro" id="IPR036271">
    <property type="entry name" value="Tet_transcr_reg_TetR-rel_C_sf"/>
</dbReference>
<gene>
    <name evidence="1" type="ORF">Aam_098_014</name>
</gene>
<name>A0A0D6PIL8_9PROT</name>